<dbReference type="EMBL" id="JAQLSF010000001">
    <property type="protein sequence ID" value="MDB1565460.1"/>
    <property type="molecule type" value="Genomic_DNA"/>
</dbReference>
<organism evidence="2 3">
    <name type="scientific">Lacticaseibacillus paracasei</name>
    <name type="common">Lactobacillus paracasei</name>
    <dbReference type="NCBI Taxonomy" id="1597"/>
    <lineage>
        <taxon>Bacteria</taxon>
        <taxon>Bacillati</taxon>
        <taxon>Bacillota</taxon>
        <taxon>Bacilli</taxon>
        <taxon>Lactobacillales</taxon>
        <taxon>Lactobacillaceae</taxon>
        <taxon>Lacticaseibacillus</taxon>
    </lineage>
</organism>
<sequence>MSGMKRVSYGYISRTEQKIIEELSRETIHGGKHMLSNNAKGQSRKLSHRQLPPPAPVLPKMEGSLPTRANATKKYKDNLIADVNDAINQGINTTSPISISVSKYNPAVVNEVISLLNKSGWDVTSLNIDGNGSYSTIILS</sequence>
<proteinExistence type="predicted"/>
<dbReference type="Proteomes" id="UP001212327">
    <property type="component" value="Unassembled WGS sequence"/>
</dbReference>
<feature type="region of interest" description="Disordered" evidence="1">
    <location>
        <begin position="30"/>
        <end position="64"/>
    </location>
</feature>
<evidence type="ECO:0000256" key="1">
    <source>
        <dbReference type="SAM" id="MobiDB-lite"/>
    </source>
</evidence>
<gene>
    <name evidence="2" type="ORF">PGA78_11970</name>
</gene>
<accession>A0AAW6AAR1</accession>
<dbReference type="AlphaFoldDB" id="A0AAW6AAR1"/>
<evidence type="ECO:0000313" key="2">
    <source>
        <dbReference type="EMBL" id="MDB1565460.1"/>
    </source>
</evidence>
<evidence type="ECO:0000313" key="3">
    <source>
        <dbReference type="Proteomes" id="UP001212327"/>
    </source>
</evidence>
<protein>
    <submittedName>
        <fullName evidence="2">Uncharacterized protein</fullName>
    </submittedName>
</protein>
<name>A0AAW6AAR1_LACPA</name>
<reference evidence="2 3" key="1">
    <citation type="submission" date="2023-01" db="EMBL/GenBank/DDBJ databases">
        <title>Complete genome sequence of Lacticaseibacillus paracasei SRCM217440 isolated from Makgeolli.</title>
        <authorList>
            <person name="Yang H.-G."/>
            <person name="Jeong S.-J."/>
            <person name="Ha G.-S."/>
            <person name="Yang H.-J."/>
            <person name="Jeong D.-Y."/>
        </authorList>
    </citation>
    <scope>NUCLEOTIDE SEQUENCE [LARGE SCALE GENOMIC DNA]</scope>
    <source>
        <strain evidence="2 3">SRCM217440</strain>
    </source>
</reference>
<comment type="caution">
    <text evidence="2">The sequence shown here is derived from an EMBL/GenBank/DDBJ whole genome shotgun (WGS) entry which is preliminary data.</text>
</comment>